<comment type="caution">
    <text evidence="3">The sequence shown here is derived from an EMBL/GenBank/DDBJ whole genome shotgun (WGS) entry which is preliminary data.</text>
</comment>
<feature type="domain" description="YdbS-like PH" evidence="2">
    <location>
        <begin position="89"/>
        <end position="165"/>
    </location>
</feature>
<feature type="transmembrane region" description="Helical" evidence="1">
    <location>
        <begin position="7"/>
        <end position="25"/>
    </location>
</feature>
<feature type="transmembrane region" description="Helical" evidence="1">
    <location>
        <begin position="66"/>
        <end position="88"/>
    </location>
</feature>
<dbReference type="PANTHER" id="PTHR34473:SF2">
    <property type="entry name" value="UPF0699 TRANSMEMBRANE PROTEIN YDBT"/>
    <property type="match status" value="1"/>
</dbReference>
<evidence type="ECO:0000313" key="3">
    <source>
        <dbReference type="EMBL" id="RCK57231.1"/>
    </source>
</evidence>
<dbReference type="PANTHER" id="PTHR34473">
    <property type="entry name" value="UPF0699 TRANSMEMBRANE PROTEIN YDBS"/>
    <property type="match status" value="1"/>
</dbReference>
<dbReference type="InterPro" id="IPR005182">
    <property type="entry name" value="YdbS-like_PH"/>
</dbReference>
<evidence type="ECO:0000259" key="2">
    <source>
        <dbReference type="Pfam" id="PF03703"/>
    </source>
</evidence>
<dbReference type="EMBL" id="QORO01000005">
    <property type="protein sequence ID" value="RCK57231.1"/>
    <property type="molecule type" value="Genomic_DNA"/>
</dbReference>
<dbReference type="OrthoDB" id="3190163at2"/>
<name>A0A367XWQ6_9MICO</name>
<feature type="transmembrane region" description="Helical" evidence="1">
    <location>
        <begin position="264"/>
        <end position="286"/>
    </location>
</feature>
<dbReference type="InterPro" id="IPR014529">
    <property type="entry name" value="UCP026631"/>
</dbReference>
<dbReference type="AlphaFoldDB" id="A0A367XWQ6"/>
<reference evidence="3 4" key="1">
    <citation type="submission" date="2018-07" db="EMBL/GenBank/DDBJ databases">
        <title>Microbacterium endoborsara sp. nov., a novel actinobacterium isolated from Borszczowia aralocaspica.</title>
        <authorList>
            <person name="An D."/>
        </authorList>
    </citation>
    <scope>NUCLEOTIDE SEQUENCE [LARGE SCALE GENOMIC DNA]</scope>
    <source>
        <strain evidence="3 4">C1.15228</strain>
    </source>
</reference>
<keyword evidence="4" id="KW-1185">Reference proteome</keyword>
<organism evidence="3 4">
    <name type="scientific">Microbacterium sorbitolivorans</name>
    <dbReference type="NCBI Taxonomy" id="1867410"/>
    <lineage>
        <taxon>Bacteria</taxon>
        <taxon>Bacillati</taxon>
        <taxon>Actinomycetota</taxon>
        <taxon>Actinomycetes</taxon>
        <taxon>Micrococcales</taxon>
        <taxon>Microbacteriaceae</taxon>
        <taxon>Microbacterium</taxon>
    </lineage>
</organism>
<accession>A0A367XWQ6</accession>
<sequence>MHPLTPLFKGGLVFIVVLGIILANMRDRLIYLVVGLFAPDEMSSEIRIDSDDPISFAIDYVVVNNYIVLALLALFVIVALVILSYWLVWRFHQFRITAENVEVKKGIVFRSQRRAPLDRVQGVNLTRPFPARLIGMAKLTLEGAGSGSDVALEYLNTTKAEQVRADILRLASGIRQAKAEQNAPVAPATVSGTFNQSVSNLVDGVDNADVVPETVVRIPIARLIGSQAISAVLWALFFVLIIGGVIIVPFLFMENSTGKWIGLGIALLSTGIPITIALIAVVWGALQKGFRYSIAPTPDGVRISSGLLTTVSRTLPPGRIHAVEITQNLLWRPFGWWSVRINRMGGQSEASKNNGQNAAAAAVVLPVGTRADVERVVALLLPDAPANDAVFVWEQGVLGPKKPDSFTTIPRRGYFWHWLQRRRLGVRVTNYALLIRRGRLGRRLAIFPLARIQGVGVTQGFLARGQKLAHLRVHTVPGPVAGEVSALDASDAQALAELTRRGAVAAAERDHTHRWASASA</sequence>
<feature type="domain" description="YdbS-like PH" evidence="2">
    <location>
        <begin position="289"/>
        <end position="363"/>
    </location>
</feature>
<keyword evidence="1" id="KW-1133">Transmembrane helix</keyword>
<dbReference type="PIRSF" id="PIRSF026631">
    <property type="entry name" value="UCP026631"/>
    <property type="match status" value="1"/>
</dbReference>
<dbReference type="Proteomes" id="UP000253508">
    <property type="component" value="Unassembled WGS sequence"/>
</dbReference>
<protein>
    <recommendedName>
        <fullName evidence="2">YdbS-like PH domain-containing protein</fullName>
    </recommendedName>
</protein>
<feature type="domain" description="YdbS-like PH" evidence="2">
    <location>
        <begin position="422"/>
        <end position="497"/>
    </location>
</feature>
<keyword evidence="1" id="KW-0812">Transmembrane</keyword>
<evidence type="ECO:0000256" key="1">
    <source>
        <dbReference type="SAM" id="Phobius"/>
    </source>
</evidence>
<proteinExistence type="predicted"/>
<gene>
    <name evidence="3" type="ORF">DTO57_11555</name>
</gene>
<keyword evidence="1" id="KW-0472">Membrane</keyword>
<feature type="transmembrane region" description="Helical" evidence="1">
    <location>
        <begin position="231"/>
        <end position="252"/>
    </location>
</feature>
<dbReference type="Pfam" id="PF03703">
    <property type="entry name" value="bPH_2"/>
    <property type="match status" value="3"/>
</dbReference>
<evidence type="ECO:0000313" key="4">
    <source>
        <dbReference type="Proteomes" id="UP000253508"/>
    </source>
</evidence>